<keyword evidence="8" id="KW-1133">Transmembrane helix</keyword>
<sequence length="363" mass="40685">MSQIVRYLLYALLIVKFSPSFQRDIEIKNEKCRVCNFLVSTFDEGLKKTARQHFAGGDTAWEEKNLGKYATSETRLIEVLEGVCKRASLPNMDKFTGISDIEFKCATRLEENEELIEDYYYKRQDVSLSAWLCIDNLKLCCPEGHFGPQCDKCPGLAENGTACAGRGKCHGNGSREGSGKCRCDDGYSGNLCRHCDAGYFQVENEQGKDITCKKCYEGCFGVCNSEGPKGCTKCKNGWKLDEIEGCIDIDECQNSDACKKENEVCVNSVGSFRCDCAADHKRDDKNNCVLDIEAPPYRTIVPPDQLLRFISMSSLVFIITFVVWYRSPLLYVLTAIAVVALILVDLYITPQSVPDEAKRFLGY</sequence>
<dbReference type="PROSITE" id="PS00010">
    <property type="entry name" value="ASX_HYDROXYL"/>
    <property type="match status" value="1"/>
</dbReference>
<dbReference type="PANTHER" id="PTHR15382:SF8">
    <property type="entry name" value="CANOPY B"/>
    <property type="match status" value="1"/>
</dbReference>
<dbReference type="Pfam" id="PF07645">
    <property type="entry name" value="EGF_CA"/>
    <property type="match status" value="1"/>
</dbReference>
<feature type="disulfide bond" evidence="7">
    <location>
        <begin position="183"/>
        <end position="192"/>
    </location>
</feature>
<evidence type="ECO:0000256" key="4">
    <source>
        <dbReference type="ARBA" id="ARBA00022729"/>
    </source>
</evidence>
<comment type="caution">
    <text evidence="7">Lacks conserved residue(s) required for the propagation of feature annotation.</text>
</comment>
<evidence type="ECO:0000256" key="9">
    <source>
        <dbReference type="SAM" id="SignalP"/>
    </source>
</evidence>
<dbReference type="SMART" id="SM00179">
    <property type="entry name" value="EGF_CA"/>
    <property type="match status" value="1"/>
</dbReference>
<feature type="domain" description="EGF-like" evidence="10">
    <location>
        <begin position="248"/>
        <end position="289"/>
    </location>
</feature>
<evidence type="ECO:0000256" key="6">
    <source>
        <dbReference type="ARBA" id="ARBA00023157"/>
    </source>
</evidence>
<dbReference type="InterPro" id="IPR001881">
    <property type="entry name" value="EGF-like_Ca-bd_dom"/>
</dbReference>
<dbReference type="SUPFAM" id="SSF57184">
    <property type="entry name" value="Growth factor receptor domain"/>
    <property type="match status" value="1"/>
</dbReference>
<name>A0A8S1EXK7_9PELO</name>
<keyword evidence="8" id="KW-0472">Membrane</keyword>
<dbReference type="Pfam" id="PF11938">
    <property type="entry name" value="DUF3456"/>
    <property type="match status" value="1"/>
</dbReference>
<feature type="signal peptide" evidence="9">
    <location>
        <begin position="1"/>
        <end position="22"/>
    </location>
</feature>
<dbReference type="InterPro" id="IPR021852">
    <property type="entry name" value="DUF3456"/>
</dbReference>
<evidence type="ECO:0000259" key="10">
    <source>
        <dbReference type="PROSITE" id="PS50026"/>
    </source>
</evidence>
<keyword evidence="8" id="KW-0812">Transmembrane</keyword>
<dbReference type="InterPro" id="IPR000152">
    <property type="entry name" value="EGF-type_Asp/Asn_hydroxyl_site"/>
</dbReference>
<dbReference type="InterPro" id="IPR018097">
    <property type="entry name" value="EGF_Ca-bd_CS"/>
</dbReference>
<evidence type="ECO:0000256" key="8">
    <source>
        <dbReference type="SAM" id="Phobius"/>
    </source>
</evidence>
<keyword evidence="5" id="KW-0677">Repeat</keyword>
<reference evidence="11 12" key="1">
    <citation type="submission" date="2020-04" db="EMBL/GenBank/DDBJ databases">
        <authorList>
            <person name="Laetsch R D."/>
            <person name="Stevens L."/>
            <person name="Kumar S."/>
            <person name="Blaxter L. M."/>
        </authorList>
    </citation>
    <scope>NUCLEOTIDE SEQUENCE [LARGE SCALE GENOMIC DNA]</scope>
</reference>
<gene>
    <name evidence="11" type="ORF">CBOVIS_LOCUS8218</name>
</gene>
<dbReference type="PROSITE" id="PS01187">
    <property type="entry name" value="EGF_CA"/>
    <property type="match status" value="1"/>
</dbReference>
<dbReference type="PROSITE" id="PS01248">
    <property type="entry name" value="EGF_LAM_1"/>
    <property type="match status" value="1"/>
</dbReference>
<keyword evidence="12" id="KW-1185">Reference proteome</keyword>
<dbReference type="InterPro" id="IPR009030">
    <property type="entry name" value="Growth_fac_rcpt_cys_sf"/>
</dbReference>
<evidence type="ECO:0000256" key="7">
    <source>
        <dbReference type="PROSITE-ProRule" id="PRU00076"/>
    </source>
</evidence>
<feature type="transmembrane region" description="Helical" evidence="8">
    <location>
        <begin position="330"/>
        <end position="349"/>
    </location>
</feature>
<accession>A0A8S1EXK7</accession>
<keyword evidence="3 7" id="KW-0245">EGF-like domain</keyword>
<feature type="transmembrane region" description="Helical" evidence="8">
    <location>
        <begin position="306"/>
        <end position="324"/>
    </location>
</feature>
<dbReference type="Gene3D" id="2.10.25.10">
    <property type="entry name" value="Laminin"/>
    <property type="match status" value="1"/>
</dbReference>
<evidence type="ECO:0000313" key="11">
    <source>
        <dbReference type="EMBL" id="CAB3406101.1"/>
    </source>
</evidence>
<evidence type="ECO:0000256" key="5">
    <source>
        <dbReference type="ARBA" id="ARBA00022737"/>
    </source>
</evidence>
<evidence type="ECO:0000256" key="3">
    <source>
        <dbReference type="ARBA" id="ARBA00022536"/>
    </source>
</evidence>
<dbReference type="Proteomes" id="UP000494206">
    <property type="component" value="Unassembled WGS sequence"/>
</dbReference>
<dbReference type="SMART" id="SM00181">
    <property type="entry name" value="EGF"/>
    <property type="match status" value="2"/>
</dbReference>
<comment type="similarity">
    <text evidence="2">Belongs to the canopy family.</text>
</comment>
<dbReference type="EMBL" id="CADEPM010000005">
    <property type="protein sequence ID" value="CAB3406101.1"/>
    <property type="molecule type" value="Genomic_DNA"/>
</dbReference>
<comment type="similarity">
    <text evidence="1">Belongs to the CRELD family.</text>
</comment>
<dbReference type="GO" id="GO:0005509">
    <property type="term" value="F:calcium ion binding"/>
    <property type="evidence" value="ECO:0007669"/>
    <property type="project" value="InterPro"/>
</dbReference>
<proteinExistence type="inferred from homology"/>
<dbReference type="PROSITE" id="PS00022">
    <property type="entry name" value="EGF_1"/>
    <property type="match status" value="1"/>
</dbReference>
<dbReference type="InterPro" id="IPR002049">
    <property type="entry name" value="LE_dom"/>
</dbReference>
<feature type="domain" description="EGF-like" evidence="10">
    <location>
        <begin position="155"/>
        <end position="193"/>
    </location>
</feature>
<protein>
    <recommendedName>
        <fullName evidence="10">EGF-like domain-containing protein</fullName>
    </recommendedName>
</protein>
<evidence type="ECO:0000256" key="2">
    <source>
        <dbReference type="ARBA" id="ARBA00007285"/>
    </source>
</evidence>
<dbReference type="InterPro" id="IPR049883">
    <property type="entry name" value="NOTCH1_EGF-like"/>
</dbReference>
<organism evidence="11 12">
    <name type="scientific">Caenorhabditis bovis</name>
    <dbReference type="NCBI Taxonomy" id="2654633"/>
    <lineage>
        <taxon>Eukaryota</taxon>
        <taxon>Metazoa</taxon>
        <taxon>Ecdysozoa</taxon>
        <taxon>Nematoda</taxon>
        <taxon>Chromadorea</taxon>
        <taxon>Rhabditida</taxon>
        <taxon>Rhabditina</taxon>
        <taxon>Rhabditomorpha</taxon>
        <taxon>Rhabditoidea</taxon>
        <taxon>Rhabditidae</taxon>
        <taxon>Peloderinae</taxon>
        <taxon>Caenorhabditis</taxon>
    </lineage>
</organism>
<evidence type="ECO:0000313" key="12">
    <source>
        <dbReference type="Proteomes" id="UP000494206"/>
    </source>
</evidence>
<feature type="chain" id="PRO_5035773061" description="EGF-like domain-containing protein" evidence="9">
    <location>
        <begin position="23"/>
        <end position="363"/>
    </location>
</feature>
<dbReference type="AlphaFoldDB" id="A0A8S1EXK7"/>
<dbReference type="PANTHER" id="PTHR15382">
    <property type="entry name" value="CTG4A-RELATED"/>
    <property type="match status" value="1"/>
</dbReference>
<evidence type="ECO:0000256" key="1">
    <source>
        <dbReference type="ARBA" id="ARBA00005897"/>
    </source>
</evidence>
<dbReference type="OrthoDB" id="19903at2759"/>
<keyword evidence="6 7" id="KW-1015">Disulfide bond</keyword>
<keyword evidence="4 9" id="KW-0732">Signal</keyword>
<dbReference type="CDD" id="cd00054">
    <property type="entry name" value="EGF_CA"/>
    <property type="match status" value="1"/>
</dbReference>
<comment type="caution">
    <text evidence="11">The sequence shown here is derived from an EMBL/GenBank/DDBJ whole genome shotgun (WGS) entry which is preliminary data.</text>
</comment>
<dbReference type="InterPro" id="IPR000742">
    <property type="entry name" value="EGF"/>
</dbReference>
<dbReference type="PROSITE" id="PS50026">
    <property type="entry name" value="EGF_3"/>
    <property type="match status" value="2"/>
</dbReference>